<feature type="compositionally biased region" description="Acidic residues" evidence="1">
    <location>
        <begin position="56"/>
        <end position="72"/>
    </location>
</feature>
<dbReference type="Gene3D" id="3.40.50.410">
    <property type="entry name" value="von Willebrand factor, type A domain"/>
    <property type="match status" value="1"/>
</dbReference>
<evidence type="ECO:0000313" key="4">
    <source>
        <dbReference type="Proteomes" id="UP000203112"/>
    </source>
</evidence>
<dbReference type="EMBL" id="KC292024">
    <property type="protein sequence ID" value="AGM11170.1"/>
    <property type="molecule type" value="Genomic_DNA"/>
</dbReference>
<feature type="compositionally biased region" description="Basic and acidic residues" evidence="1">
    <location>
        <begin position="1"/>
        <end position="17"/>
    </location>
</feature>
<feature type="compositionally biased region" description="Acidic residues" evidence="1">
    <location>
        <begin position="106"/>
        <end position="127"/>
    </location>
</feature>
<dbReference type="PANTHER" id="PTHR41248:SF1">
    <property type="entry name" value="NORD PROTEIN"/>
    <property type="match status" value="1"/>
</dbReference>
<dbReference type="OrthoDB" id="34023at10239"/>
<dbReference type="SUPFAM" id="SSF53300">
    <property type="entry name" value="vWA-like"/>
    <property type="match status" value="1"/>
</dbReference>
<dbReference type="InterPro" id="IPR002035">
    <property type="entry name" value="VWF_A"/>
</dbReference>
<sequence>MSVAGEHKMKAVNKETGEVIAEDLTAVEIEKLQAAGAEVETEEAPQGADTSASGDDTPDGVAEPDEDGEQEADLSKVDHHGEDEHTPEDYETRDEDLSEDARSDLEWELDEDQEVEVTELDGFEDQYEMVQREQDQEDTDLEQDRRTRQERIDSGRVRPNDDNYEEVGSQTVRDHLNETGQADEIVEAFRQFKTDDRWVPDEDGERLNEDAVVDLVAGDTSAQDRLYERKQKAEPGDRAITVTMDMSGSMKGVVKEAKSALGALAIAAREIGDDFTANAWTSTEKRGKENQRIIPITLPDEDFEWEHLDAVWPNYQDPITPGMRHAKGLCDEVSASERLMVVITDGQPQMMADGTYNAGKATTEAQEEVRKYRADGYVVIGLGIQPGADERLMEKMFGEGGYVLSDSDSIAESLIRIYESQMNVGGGR</sequence>
<reference evidence="3 4" key="1">
    <citation type="submission" date="2012-12" db="EMBL/GenBank/DDBJ databases">
        <authorList>
            <person name="Sencilo A."/>
            <person name="Jacobs-Sera D."/>
            <person name="Russell D.A."/>
            <person name="Ko C."/>
            <person name="Atanasova N."/>
            <person name="Osterlund E."/>
            <person name="Oksanen H.M."/>
            <person name="Bamford D.H."/>
            <person name="Hatfull G.F."/>
            <person name="Roine E."/>
            <person name="Hendrix R.W."/>
        </authorList>
    </citation>
    <scope>NUCLEOTIDE SEQUENCE [LARGE SCALE GENOMIC DNA]</scope>
</reference>
<feature type="compositionally biased region" description="Basic and acidic residues" evidence="1">
    <location>
        <begin position="73"/>
        <end position="90"/>
    </location>
</feature>
<evidence type="ECO:0000313" key="3">
    <source>
        <dbReference type="EMBL" id="AGM11170.1"/>
    </source>
</evidence>
<dbReference type="PANTHER" id="PTHR41248">
    <property type="entry name" value="NORD PROTEIN"/>
    <property type="match status" value="1"/>
</dbReference>
<protein>
    <recommendedName>
        <fullName evidence="2">VWFA domain-containing protein</fullName>
    </recommendedName>
</protein>
<dbReference type="RefSeq" id="YP_008060312.1">
    <property type="nucleotide sequence ID" value="NC_021340.1"/>
</dbReference>
<feature type="region of interest" description="Disordered" evidence="1">
    <location>
        <begin position="1"/>
        <end position="167"/>
    </location>
</feature>
<evidence type="ECO:0000256" key="1">
    <source>
        <dbReference type="SAM" id="MobiDB-lite"/>
    </source>
</evidence>
<dbReference type="InterPro" id="IPR036465">
    <property type="entry name" value="vWFA_dom_sf"/>
</dbReference>
<dbReference type="InterPro" id="IPR051928">
    <property type="entry name" value="NorD/CobT"/>
</dbReference>
<dbReference type="KEGG" id="vg:16194344"/>
<dbReference type="SMART" id="SM00327">
    <property type="entry name" value="VWA"/>
    <property type="match status" value="1"/>
</dbReference>
<evidence type="ECO:0000259" key="2">
    <source>
        <dbReference type="SMART" id="SM00327"/>
    </source>
</evidence>
<keyword evidence="4" id="KW-1185">Reference proteome</keyword>
<dbReference type="Proteomes" id="UP000203112">
    <property type="component" value="Segment"/>
</dbReference>
<feature type="domain" description="VWFA" evidence="2">
    <location>
        <begin position="237"/>
        <end position="419"/>
    </location>
</feature>
<accession>R4T8G7</accession>
<organism evidence="3 4">
    <name type="scientific">Haloarcula hispanica tailed virus 2</name>
    <dbReference type="NCBI Taxonomy" id="1273751"/>
    <lineage>
        <taxon>Viruses</taxon>
        <taxon>Duplodnaviria</taxon>
        <taxon>Heunggongvirae</taxon>
        <taxon>Uroviricota</taxon>
        <taxon>Caudoviricetes</taxon>
        <taxon>Saparoviridae</taxon>
        <taxon>Halohivirus</taxon>
        <taxon>Halohivirus suolae</taxon>
        <taxon>Halohivirus HHTV2</taxon>
    </lineage>
</organism>
<feature type="compositionally biased region" description="Basic and acidic residues" evidence="1">
    <location>
        <begin position="142"/>
        <end position="161"/>
    </location>
</feature>
<dbReference type="GeneID" id="16194344"/>
<proteinExistence type="predicted"/>
<gene>
    <name evidence="3" type="primary">3</name>
    <name evidence="3" type="ORF">HHTV2_3</name>
</gene>
<name>R4T8G7_9CAUD</name>